<name>A0A4Q9R6X5_9GAMM</name>
<organism evidence="1 2">
    <name type="scientific">Phytopseudomonas dryadis</name>
    <dbReference type="NCBI Taxonomy" id="2487520"/>
    <lineage>
        <taxon>Bacteria</taxon>
        <taxon>Pseudomonadati</taxon>
        <taxon>Pseudomonadota</taxon>
        <taxon>Gammaproteobacteria</taxon>
        <taxon>Pseudomonadales</taxon>
        <taxon>Pseudomonadaceae</taxon>
        <taxon>Phytopseudomonas</taxon>
    </lineage>
</organism>
<evidence type="ECO:0008006" key="3">
    <source>
        <dbReference type="Google" id="ProtNLM"/>
    </source>
</evidence>
<dbReference type="InterPro" id="IPR032720">
    <property type="entry name" value="Cys_rich_CWC"/>
</dbReference>
<dbReference type="Proteomes" id="UP000293172">
    <property type="component" value="Unassembled WGS sequence"/>
</dbReference>
<evidence type="ECO:0000313" key="1">
    <source>
        <dbReference type="EMBL" id="TBU95635.1"/>
    </source>
</evidence>
<reference evidence="1 2" key="1">
    <citation type="submission" date="2018-06" db="EMBL/GenBank/DDBJ databases">
        <title>Three novel Pseudomonas species isolated from symptomatic oak.</title>
        <authorList>
            <person name="Bueno-Gonzalez V."/>
            <person name="Brady C."/>
        </authorList>
    </citation>
    <scope>NUCLEOTIDE SEQUENCE [LARGE SCALE GENOMIC DNA]</scope>
    <source>
        <strain evidence="1 2">P6B</strain>
    </source>
</reference>
<dbReference type="Pfam" id="PF14375">
    <property type="entry name" value="Cys_rich_CWC"/>
    <property type="match status" value="1"/>
</dbReference>
<dbReference type="AlphaFoldDB" id="A0A4Q9R6X5"/>
<dbReference type="EMBL" id="QJUL01000007">
    <property type="protein sequence ID" value="TBU95635.1"/>
    <property type="molecule type" value="Genomic_DNA"/>
</dbReference>
<evidence type="ECO:0000313" key="2">
    <source>
        <dbReference type="Proteomes" id="UP000293172"/>
    </source>
</evidence>
<gene>
    <name evidence="1" type="ORF">DNK44_06850</name>
</gene>
<protein>
    <recommendedName>
        <fullName evidence="3">Helicase</fullName>
    </recommendedName>
</protein>
<accession>A0A4Q9R6X5</accession>
<dbReference type="OrthoDB" id="8912324at2"/>
<dbReference type="RefSeq" id="WP_131197613.1">
    <property type="nucleotide sequence ID" value="NZ_QJUL01000007.1"/>
</dbReference>
<sequence length="66" mass="7379">MNTRLCPCCGQSNRCAQADSETAVEQCWCFSIEVDRQALDELPLETRDRACLCPRCAQGLRPETAD</sequence>
<comment type="caution">
    <text evidence="1">The sequence shown here is derived from an EMBL/GenBank/DDBJ whole genome shotgun (WGS) entry which is preliminary data.</text>
</comment>
<proteinExistence type="predicted"/>